<dbReference type="RefSeq" id="WP_100152264.1">
    <property type="nucleotide sequence ID" value="NZ_MEIL01000029.1"/>
</dbReference>
<dbReference type="Proteomes" id="UP000230202">
    <property type="component" value="Unassembled WGS sequence"/>
</dbReference>
<feature type="domain" description="Isochorismatase-like" evidence="2">
    <location>
        <begin position="4"/>
        <end position="149"/>
    </location>
</feature>
<evidence type="ECO:0000313" key="3">
    <source>
        <dbReference type="EMBL" id="PIT38262.1"/>
    </source>
</evidence>
<organism evidence="3 4">
    <name type="scientific">Snodgrassella alvi</name>
    <dbReference type="NCBI Taxonomy" id="1196083"/>
    <lineage>
        <taxon>Bacteria</taxon>
        <taxon>Pseudomonadati</taxon>
        <taxon>Pseudomonadota</taxon>
        <taxon>Betaproteobacteria</taxon>
        <taxon>Neisseriales</taxon>
        <taxon>Neisseriaceae</taxon>
        <taxon>Snodgrassella</taxon>
    </lineage>
</organism>
<dbReference type="CDD" id="cd01014">
    <property type="entry name" value="nicotinamidase_related"/>
    <property type="match status" value="1"/>
</dbReference>
<accession>A0A2N9X509</accession>
<comment type="caution">
    <text evidence="3">The sequence shown here is derived from an EMBL/GenBank/DDBJ whole genome shotgun (WGS) entry which is preliminary data.</text>
</comment>
<proteinExistence type="predicted"/>
<sequence length="185" mass="21175">MKQALLIIDVQNDYFPQGKMALHQPQMALENILRLRQQFRRLQLPIFYIQHINIRTNATFFLPDSHGVKLHPQLLPIATQTEWIIRKNFPNSFIQTDLLTQLQKQAVEQLVICGMMTHMCIDSTTRQAAELNFQPILIADACATRDLELNGETIPAKNVQHSFIAALSFFADIQFASQFLNPSNA</sequence>
<gene>
    <name evidence="3" type="ORF">BHC54_06830</name>
</gene>
<reference evidence="3" key="1">
    <citation type="journal article" date="2017" name="MBio">
        <title>Type VI secretion-mediated competition in the bee gut microbiome.</title>
        <authorList>
            <person name="Steele M.I."/>
            <person name="Kwong W.K."/>
            <person name="Powell J.E."/>
            <person name="Whiteley M."/>
            <person name="Moran N.A."/>
        </authorList>
    </citation>
    <scope>NUCLEOTIDE SEQUENCE [LARGE SCALE GENOMIC DNA]</scope>
    <source>
        <strain evidence="3">WkB273</strain>
    </source>
</reference>
<dbReference type="AlphaFoldDB" id="A0A2N9X509"/>
<dbReference type="SUPFAM" id="SSF52499">
    <property type="entry name" value="Isochorismatase-like hydrolases"/>
    <property type="match status" value="1"/>
</dbReference>
<dbReference type="PANTHER" id="PTHR43540">
    <property type="entry name" value="PEROXYUREIDOACRYLATE/UREIDOACRYLATE AMIDOHYDROLASE-RELATED"/>
    <property type="match status" value="1"/>
</dbReference>
<dbReference type="InterPro" id="IPR050272">
    <property type="entry name" value="Isochorismatase-like_hydrls"/>
</dbReference>
<keyword evidence="1" id="KW-0378">Hydrolase</keyword>
<name>A0A2N9X509_9NEIS</name>
<dbReference type="InterPro" id="IPR000868">
    <property type="entry name" value="Isochorismatase-like_dom"/>
</dbReference>
<dbReference type="GO" id="GO:0016787">
    <property type="term" value="F:hydrolase activity"/>
    <property type="evidence" value="ECO:0007669"/>
    <property type="project" value="UniProtKB-KW"/>
</dbReference>
<keyword evidence="4" id="KW-1185">Reference proteome</keyword>
<dbReference type="EMBL" id="MEIL01000029">
    <property type="protein sequence ID" value="PIT38262.1"/>
    <property type="molecule type" value="Genomic_DNA"/>
</dbReference>
<protein>
    <submittedName>
        <fullName evidence="3">Isochorismatase</fullName>
    </submittedName>
</protein>
<evidence type="ECO:0000256" key="1">
    <source>
        <dbReference type="ARBA" id="ARBA00022801"/>
    </source>
</evidence>
<evidence type="ECO:0000259" key="2">
    <source>
        <dbReference type="Pfam" id="PF00857"/>
    </source>
</evidence>
<dbReference type="InterPro" id="IPR036380">
    <property type="entry name" value="Isochorismatase-like_sf"/>
</dbReference>
<dbReference type="Pfam" id="PF00857">
    <property type="entry name" value="Isochorismatase"/>
    <property type="match status" value="1"/>
</dbReference>
<dbReference type="PANTHER" id="PTHR43540:SF1">
    <property type="entry name" value="ISOCHORISMATASE HYDROLASE"/>
    <property type="match status" value="1"/>
</dbReference>
<dbReference type="Gene3D" id="3.40.50.850">
    <property type="entry name" value="Isochorismatase-like"/>
    <property type="match status" value="1"/>
</dbReference>
<evidence type="ECO:0000313" key="4">
    <source>
        <dbReference type="Proteomes" id="UP000230202"/>
    </source>
</evidence>